<dbReference type="Proteomes" id="UP000501421">
    <property type="component" value="Chromosome"/>
</dbReference>
<proteinExistence type="predicted"/>
<protein>
    <submittedName>
        <fullName evidence="1">Uncharacterized protein</fullName>
    </submittedName>
</protein>
<sequence>MRELAKIITTVGSSLFTNLVSEQKRMRDEYELLKDMLYCSNHCRKYKDEIDGCRNWLREYVKKNKDASAELSSIRKIAAEMLDK</sequence>
<dbReference type="EMBL" id="AP022557">
    <property type="protein sequence ID" value="BBW96409.1"/>
    <property type="molecule type" value="Genomic_DNA"/>
</dbReference>
<evidence type="ECO:0000313" key="2">
    <source>
        <dbReference type="Proteomes" id="UP000501421"/>
    </source>
</evidence>
<keyword evidence="2" id="KW-1185">Reference proteome</keyword>
<accession>A0A679FN55</accession>
<gene>
    <name evidence="1" type="ORF">GsuE55_12420</name>
</gene>
<organism evidence="1 2">
    <name type="scientific">Geobacillus subterraneus</name>
    <dbReference type="NCBI Taxonomy" id="129338"/>
    <lineage>
        <taxon>Bacteria</taxon>
        <taxon>Bacillati</taxon>
        <taxon>Bacillota</taxon>
        <taxon>Bacilli</taxon>
        <taxon>Bacillales</taxon>
        <taxon>Anoxybacillaceae</taxon>
        <taxon>Geobacillus</taxon>
    </lineage>
</organism>
<reference evidence="2" key="1">
    <citation type="journal article" date="2020" name="Microbiol. Resour. Announc.">
        <title>Complete Genome Sequence of Geobacillus sp. Strain E55-1, Isolated from Mine Geyser in Japan.</title>
        <authorList>
            <person name="Miyazaki K."/>
            <person name="Hase E."/>
            <person name="Tokito N."/>
        </authorList>
    </citation>
    <scope>NUCLEOTIDE SEQUENCE [LARGE SCALE GENOMIC DNA]</scope>
    <source>
        <strain evidence="2">E55-1</strain>
    </source>
</reference>
<name>A0A679FN55_9BACL</name>
<evidence type="ECO:0000313" key="1">
    <source>
        <dbReference type="EMBL" id="BBW96409.1"/>
    </source>
</evidence>
<dbReference type="AlphaFoldDB" id="A0A679FN55"/>
<dbReference type="RefSeq" id="WP_033843688.1">
    <property type="nucleotide sequence ID" value="NZ_AP022557.1"/>
</dbReference>